<dbReference type="VEuPathDB" id="FungiDB:PPTG_06114"/>
<dbReference type="Proteomes" id="UP000054532">
    <property type="component" value="Unassembled WGS sequence"/>
</dbReference>
<accession>W2M8A4</accession>
<gene>
    <name evidence="1" type="ORF">L914_20017</name>
</gene>
<dbReference type="AlphaFoldDB" id="W2M8A4"/>
<sequence>MVRLRKLNQSAKLPLNSASVLRQDTRWRSTSKMLHRWFELLEFINRDDENRAEFTPPASENKKLKVLLETLGRIQSESRQLQSGDVMLWEIQGELSWLAPITSLLVSGFNLRKQHLLNRQGKKAVQPFLRQPESEVIPEG</sequence>
<protein>
    <submittedName>
        <fullName evidence="1">Uncharacterized protein</fullName>
    </submittedName>
</protein>
<reference evidence="1" key="1">
    <citation type="submission" date="2013-11" db="EMBL/GenBank/DDBJ databases">
        <title>The Genome Sequence of Phytophthora parasitica IAC_01/95.</title>
        <authorList>
            <consortium name="The Broad Institute Genomics Platform"/>
            <person name="Russ C."/>
            <person name="Tyler B."/>
            <person name="Panabieres F."/>
            <person name="Shan W."/>
            <person name="Tripathy S."/>
            <person name="Grunwald N."/>
            <person name="Machado M."/>
            <person name="Johnson C.S."/>
            <person name="Arredondo F."/>
            <person name="Hong C."/>
            <person name="Coffey M."/>
            <person name="Young S.K."/>
            <person name="Zeng Q."/>
            <person name="Gargeya S."/>
            <person name="Fitzgerald M."/>
            <person name="Abouelleil A."/>
            <person name="Alvarado L."/>
            <person name="Chapman S.B."/>
            <person name="Gainer-Dewar J."/>
            <person name="Goldberg J."/>
            <person name="Griggs A."/>
            <person name="Gujja S."/>
            <person name="Hansen M."/>
            <person name="Howarth C."/>
            <person name="Imamovic A."/>
            <person name="Ireland A."/>
            <person name="Larimer J."/>
            <person name="McCowan C."/>
            <person name="Murphy C."/>
            <person name="Pearson M."/>
            <person name="Poon T.W."/>
            <person name="Priest M."/>
            <person name="Roberts A."/>
            <person name="Saif S."/>
            <person name="Shea T."/>
            <person name="Sykes S."/>
            <person name="Wortman J."/>
            <person name="Nusbaum C."/>
            <person name="Birren B."/>
        </authorList>
    </citation>
    <scope>NUCLEOTIDE SEQUENCE [LARGE SCALE GENOMIC DNA]</scope>
    <source>
        <strain evidence="1">IAC_01/95</strain>
    </source>
</reference>
<evidence type="ECO:0000313" key="1">
    <source>
        <dbReference type="EMBL" id="ETM32627.1"/>
    </source>
</evidence>
<dbReference type="EMBL" id="KI696284">
    <property type="protein sequence ID" value="ETM32627.1"/>
    <property type="molecule type" value="Genomic_DNA"/>
</dbReference>
<dbReference type="PANTHER" id="PTHR40866:SF1">
    <property type="entry name" value="BED-TYPE DOMAIN-CONTAINING PROTEIN"/>
    <property type="match status" value="1"/>
</dbReference>
<proteinExistence type="predicted"/>
<dbReference type="PANTHER" id="PTHR40866">
    <property type="entry name" value="BED-TYPE DOMAIN-CONTAINING PROTEIN"/>
    <property type="match status" value="1"/>
</dbReference>
<name>W2M8A4_PHYNI</name>
<organism evidence="1">
    <name type="scientific">Phytophthora nicotianae</name>
    <name type="common">Potato buckeye rot agent</name>
    <name type="synonym">Phytophthora parasitica</name>
    <dbReference type="NCBI Taxonomy" id="4792"/>
    <lineage>
        <taxon>Eukaryota</taxon>
        <taxon>Sar</taxon>
        <taxon>Stramenopiles</taxon>
        <taxon>Oomycota</taxon>
        <taxon>Peronosporomycetes</taxon>
        <taxon>Peronosporales</taxon>
        <taxon>Peronosporaceae</taxon>
        <taxon>Phytophthora</taxon>
    </lineage>
</organism>